<proteinExistence type="inferred from homology"/>
<dbReference type="PANTHER" id="PTHR42727:SF1">
    <property type="entry name" value="PHOSPHATE TRANSPORT SYSTEM PERMEASE"/>
    <property type="match status" value="1"/>
</dbReference>
<feature type="transmembrane region" description="Helical" evidence="5">
    <location>
        <begin position="576"/>
        <end position="598"/>
    </location>
</feature>
<comment type="similarity">
    <text evidence="5">Belongs to the binding-protein-dependent transport system permease family.</text>
</comment>
<dbReference type="eggNOG" id="COG4590">
    <property type="taxonomic scope" value="Bacteria"/>
</dbReference>
<feature type="domain" description="ABC transmembrane type-1" evidence="6">
    <location>
        <begin position="308"/>
        <end position="595"/>
    </location>
</feature>
<keyword evidence="8" id="KW-1185">Reference proteome</keyword>
<feature type="transmembrane region" description="Helical" evidence="5">
    <location>
        <begin position="504"/>
        <end position="525"/>
    </location>
</feature>
<dbReference type="AlphaFoldDB" id="H3ZGL6"/>
<dbReference type="Gene3D" id="1.10.3720.10">
    <property type="entry name" value="MetI-like"/>
    <property type="match status" value="1"/>
</dbReference>
<reference evidence="7 8" key="1">
    <citation type="journal article" date="2012" name="J. Bacteriol.">
        <title>Genome Sequence of Extracellular-Protease-Producing Alishewanella jeotgali Isolated from Traditional Korean Fermented Seafood.</title>
        <authorList>
            <person name="Jung J."/>
            <person name="Chun J."/>
            <person name="Park W."/>
        </authorList>
    </citation>
    <scope>NUCLEOTIDE SEQUENCE [LARGE SCALE GENOMIC DNA]</scope>
    <source>
        <strain evidence="7 8">KCTC 22429</strain>
    </source>
</reference>
<feature type="transmembrane region" description="Helical" evidence="5">
    <location>
        <begin position="414"/>
        <end position="440"/>
    </location>
</feature>
<gene>
    <name evidence="7" type="ORF">AJE_12578</name>
</gene>
<evidence type="ECO:0000256" key="5">
    <source>
        <dbReference type="RuleBase" id="RU363032"/>
    </source>
</evidence>
<dbReference type="GO" id="GO:0005886">
    <property type="term" value="C:plasma membrane"/>
    <property type="evidence" value="ECO:0007669"/>
    <property type="project" value="UniProtKB-SubCell"/>
</dbReference>
<evidence type="ECO:0000313" key="8">
    <source>
        <dbReference type="Proteomes" id="UP000012046"/>
    </source>
</evidence>
<comment type="subcellular location">
    <subcellularLocation>
        <location evidence="1 5">Cell membrane</location>
        <topology evidence="1 5">Multi-pass membrane protein</topology>
    </subcellularLocation>
</comment>
<name>H3ZGL6_9ALTE</name>
<evidence type="ECO:0000256" key="3">
    <source>
        <dbReference type="ARBA" id="ARBA00022989"/>
    </source>
</evidence>
<dbReference type="GO" id="GO:0055085">
    <property type="term" value="P:transmembrane transport"/>
    <property type="evidence" value="ECO:0007669"/>
    <property type="project" value="InterPro"/>
</dbReference>
<accession>H3ZGL6</accession>
<keyword evidence="5" id="KW-0813">Transport</keyword>
<dbReference type="Pfam" id="PF00528">
    <property type="entry name" value="BPD_transp_1"/>
    <property type="match status" value="1"/>
</dbReference>
<feature type="transmembrane region" description="Helical" evidence="5">
    <location>
        <begin position="349"/>
        <end position="369"/>
    </location>
</feature>
<feature type="transmembrane region" description="Helical" evidence="5">
    <location>
        <begin position="314"/>
        <end position="337"/>
    </location>
</feature>
<dbReference type="PROSITE" id="PS50928">
    <property type="entry name" value="ABC_TM1"/>
    <property type="match status" value="1"/>
</dbReference>
<keyword evidence="4 5" id="KW-0472">Membrane</keyword>
<evidence type="ECO:0000259" key="6">
    <source>
        <dbReference type="PROSITE" id="PS50928"/>
    </source>
</evidence>
<dbReference type="InterPro" id="IPR035906">
    <property type="entry name" value="MetI-like_sf"/>
</dbReference>
<keyword evidence="3 5" id="KW-1133">Transmembrane helix</keyword>
<feature type="transmembrane region" description="Helical" evidence="5">
    <location>
        <begin position="375"/>
        <end position="393"/>
    </location>
</feature>
<dbReference type="InterPro" id="IPR000515">
    <property type="entry name" value="MetI-like"/>
</dbReference>
<dbReference type="PATRIC" id="fig|1129374.4.peg.2495"/>
<dbReference type="SUPFAM" id="SSF50978">
    <property type="entry name" value="WD40 repeat-like"/>
    <property type="match status" value="1"/>
</dbReference>
<comment type="caution">
    <text evidence="7">The sequence shown here is derived from an EMBL/GenBank/DDBJ whole genome shotgun (WGS) entry which is preliminary data.</text>
</comment>
<organism evidence="7 8">
    <name type="scientific">Alishewanella jeotgali KCTC 22429</name>
    <dbReference type="NCBI Taxonomy" id="1129374"/>
    <lineage>
        <taxon>Bacteria</taxon>
        <taxon>Pseudomonadati</taxon>
        <taxon>Pseudomonadota</taxon>
        <taxon>Gammaproteobacteria</taxon>
        <taxon>Alteromonadales</taxon>
        <taxon>Alteromonadaceae</taxon>
        <taxon>Alishewanella</taxon>
    </lineage>
</organism>
<dbReference type="STRING" id="1129374.AJE_12578"/>
<dbReference type="RefSeq" id="WP_008951185.1">
    <property type="nucleotide sequence ID" value="NZ_AHTH01000041.1"/>
</dbReference>
<evidence type="ECO:0000256" key="1">
    <source>
        <dbReference type="ARBA" id="ARBA00004651"/>
    </source>
</evidence>
<dbReference type="SUPFAM" id="SSF161098">
    <property type="entry name" value="MetI-like"/>
    <property type="match status" value="2"/>
</dbReference>
<dbReference type="InterPro" id="IPR036322">
    <property type="entry name" value="WD40_repeat_dom_sf"/>
</dbReference>
<evidence type="ECO:0000313" key="7">
    <source>
        <dbReference type="EMBL" id="EHR40270.1"/>
    </source>
</evidence>
<dbReference type="PANTHER" id="PTHR42727">
    <property type="entry name" value="PHOSPHATE TRANSPORT SYSTEM PERMEASE PROTEIN"/>
    <property type="match status" value="1"/>
</dbReference>
<evidence type="ECO:0000256" key="4">
    <source>
        <dbReference type="ARBA" id="ARBA00023136"/>
    </source>
</evidence>
<dbReference type="Proteomes" id="UP000012046">
    <property type="component" value="Unassembled WGS sequence"/>
</dbReference>
<evidence type="ECO:0000256" key="2">
    <source>
        <dbReference type="ARBA" id="ARBA00022692"/>
    </source>
</evidence>
<feature type="transmembrane region" description="Helical" evidence="5">
    <location>
        <begin position="460"/>
        <end position="483"/>
    </location>
</feature>
<protein>
    <submittedName>
        <fullName evidence="7">Binding-protein-dependent transporters inner membrane component</fullName>
    </submittedName>
</protein>
<keyword evidence="2 5" id="KW-0812">Transmembrane</keyword>
<sequence>MTRQNSPIPAQDNRLTTNKQRASRRRWLDRLWYLLITSAGSSVIVALLAIFFYLGSEVLPLFKPVSISTPQALAEPLPVATTPRVVLPDHALLPEFEPVFVLSEPQQRYLLLAARHGEACLLDRTRAEQGCVQRLSLTDRTVDLTALVWLAGQRSLISGDSSGQLKQWFLLPDQQGQLRLSWVKPFSRRAAAIQTIAAEQGRSGFAVLDSAGNLSLFYANLTKPLWQGPAAVDTQPGELHFLPGNQRLLFSNASGQQQWLIDNRHPEISWRTLWQQVWYEGWQQPEYVWQTGSASAAVQGKYSLVPLTLGTLKAAFYAMLVAVPLAVLAALYTCCFLPEPLRSRLSQLIELLALFPTVIIGFLAAIWLAPALEQHLLALLCFFGLLPLLVFGLSWLWPRLPLSLQKLPGSGWELLLLLALLAAVGLLALYLGHALQLSLFDGSFRFWLNSQGIDYQQRNALLVGLAMGLAVMPLVYSVCFDVMSQIPRSLTLGASALGATPWQIIQRVILPLSVPGILAAVMLGLSRAIGETMIILMATGNTPITNFNLFEGLRSLTAALTIELPEAAVDSSHYRVLFLVAILLFVFTFTANTLADLLRQRLRRNFQRLDG</sequence>
<dbReference type="EMBL" id="AHTH01000041">
    <property type="protein sequence ID" value="EHR40270.1"/>
    <property type="molecule type" value="Genomic_DNA"/>
</dbReference>
<dbReference type="CDD" id="cd06261">
    <property type="entry name" value="TM_PBP2"/>
    <property type="match status" value="1"/>
</dbReference>
<feature type="transmembrane region" description="Helical" evidence="5">
    <location>
        <begin position="31"/>
        <end position="54"/>
    </location>
</feature>